<sequence length="108" mass="12705">MRSEASIEMLGVTRLTQQSKIKDAAAYAKLSKIRWAGYVMRLNDKRWTRSVSDRTAWDGKSTTGRPPSRWSDFSMKSFKERYDVLRDSRMGRIHQKTVARKRKKCMGW</sequence>
<reference evidence="1 2" key="1">
    <citation type="submission" date="2013-12" db="EMBL/GenBank/DDBJ databases">
        <title>Draft genome of the parsitic nematode Ancylostoma duodenale.</title>
        <authorList>
            <person name="Mitreva M."/>
        </authorList>
    </citation>
    <scope>NUCLEOTIDE SEQUENCE [LARGE SCALE GENOMIC DNA]</scope>
    <source>
        <strain evidence="1 2">Zhejiang</strain>
    </source>
</reference>
<evidence type="ECO:0000313" key="1">
    <source>
        <dbReference type="EMBL" id="KIH69331.1"/>
    </source>
</evidence>
<dbReference type="Proteomes" id="UP000054047">
    <property type="component" value="Unassembled WGS sequence"/>
</dbReference>
<dbReference type="EMBL" id="KN726177">
    <property type="protein sequence ID" value="KIH69331.1"/>
    <property type="molecule type" value="Genomic_DNA"/>
</dbReference>
<organism evidence="1 2">
    <name type="scientific">Ancylostoma duodenale</name>
    <dbReference type="NCBI Taxonomy" id="51022"/>
    <lineage>
        <taxon>Eukaryota</taxon>
        <taxon>Metazoa</taxon>
        <taxon>Ecdysozoa</taxon>
        <taxon>Nematoda</taxon>
        <taxon>Chromadorea</taxon>
        <taxon>Rhabditida</taxon>
        <taxon>Rhabditina</taxon>
        <taxon>Rhabditomorpha</taxon>
        <taxon>Strongyloidea</taxon>
        <taxon>Ancylostomatidae</taxon>
        <taxon>Ancylostomatinae</taxon>
        <taxon>Ancylostoma</taxon>
    </lineage>
</organism>
<evidence type="ECO:0000313" key="2">
    <source>
        <dbReference type="Proteomes" id="UP000054047"/>
    </source>
</evidence>
<dbReference type="AlphaFoldDB" id="A0A0C2HI55"/>
<protein>
    <submittedName>
        <fullName evidence="1">Uncharacterized protein</fullName>
    </submittedName>
</protein>
<dbReference type="OrthoDB" id="410104at2759"/>
<gene>
    <name evidence="1" type="ORF">ANCDUO_00326</name>
</gene>
<proteinExistence type="predicted"/>
<accession>A0A0C2HI55</accession>
<name>A0A0C2HI55_9BILA</name>
<keyword evidence="2" id="KW-1185">Reference proteome</keyword>